<dbReference type="AlphaFoldDB" id="A0AA38NZX4"/>
<name>A0AA38NZX4_9AGAR</name>
<organism evidence="1 2">
    <name type="scientific">Lentinula raphanica</name>
    <dbReference type="NCBI Taxonomy" id="153919"/>
    <lineage>
        <taxon>Eukaryota</taxon>
        <taxon>Fungi</taxon>
        <taxon>Dikarya</taxon>
        <taxon>Basidiomycota</taxon>
        <taxon>Agaricomycotina</taxon>
        <taxon>Agaricomycetes</taxon>
        <taxon>Agaricomycetidae</taxon>
        <taxon>Agaricales</taxon>
        <taxon>Marasmiineae</taxon>
        <taxon>Omphalotaceae</taxon>
        <taxon>Lentinula</taxon>
    </lineage>
</organism>
<proteinExistence type="predicted"/>
<keyword evidence="2" id="KW-1185">Reference proteome</keyword>
<accession>A0AA38NZX4</accession>
<comment type="caution">
    <text evidence="1">The sequence shown here is derived from an EMBL/GenBank/DDBJ whole genome shotgun (WGS) entry which is preliminary data.</text>
</comment>
<reference evidence="1" key="1">
    <citation type="submission" date="2022-08" db="EMBL/GenBank/DDBJ databases">
        <authorList>
            <consortium name="DOE Joint Genome Institute"/>
            <person name="Min B."/>
            <person name="Riley R."/>
            <person name="Sierra-Patev S."/>
            <person name="Naranjo-Ortiz M."/>
            <person name="Looney B."/>
            <person name="Konkel Z."/>
            <person name="Slot J.C."/>
            <person name="Sakamoto Y."/>
            <person name="Steenwyk J.L."/>
            <person name="Rokas A."/>
            <person name="Carro J."/>
            <person name="Camarero S."/>
            <person name="Ferreira P."/>
            <person name="Molpeceres G."/>
            <person name="Ruiz-Duenas F.J."/>
            <person name="Serrano A."/>
            <person name="Henrissat B."/>
            <person name="Drula E."/>
            <person name="Hughes K.W."/>
            <person name="Mata J.L."/>
            <person name="Ishikawa N.K."/>
            <person name="Vargas-Isla R."/>
            <person name="Ushijima S."/>
            <person name="Smith C.A."/>
            <person name="Ahrendt S."/>
            <person name="Andreopoulos W."/>
            <person name="He G."/>
            <person name="Labutti K."/>
            <person name="Lipzen A."/>
            <person name="Ng V."/>
            <person name="Sandor L."/>
            <person name="Barry K."/>
            <person name="Martinez A.T."/>
            <person name="Xiao Y."/>
            <person name="Gibbons J.G."/>
            <person name="Terashima K."/>
            <person name="Hibbett D.S."/>
            <person name="Grigoriev I.V."/>
        </authorList>
    </citation>
    <scope>NUCLEOTIDE SEQUENCE</scope>
    <source>
        <strain evidence="1">TFB9207</strain>
    </source>
</reference>
<gene>
    <name evidence="1" type="ORF">F5878DRAFT_665394</name>
</gene>
<evidence type="ECO:0000313" key="2">
    <source>
        <dbReference type="Proteomes" id="UP001163846"/>
    </source>
</evidence>
<sequence>MSTMNAVSINTSPKYVQTTSIDGLPPDLVLKSCDSILFYVHTPLLNSISTNDFQGYAIVRNGAIVNLTEDAQMLTIILDIIYCKPTVAVEFAPPFSFDVLAAAVNRLSVYGVNIQCQQKIQKPDEHANAFMQPIARALQAHASAHALALYVLAARYSMEDLAVAASTYLTGFQLTDLTDEQAEAMGPHYLRRLMLMQTQREEALKRILLQPPYPHPSTPDCGVLDHKALTRVWTLTAASFAWDIRADLPSTALERLLGQLAGHVSCELCKRSIREQVARIVSEWEGVKATI</sequence>
<dbReference type="Proteomes" id="UP001163846">
    <property type="component" value="Unassembled WGS sequence"/>
</dbReference>
<evidence type="ECO:0000313" key="1">
    <source>
        <dbReference type="EMBL" id="KAJ3833738.1"/>
    </source>
</evidence>
<dbReference type="EMBL" id="MU806642">
    <property type="protein sequence ID" value="KAJ3833738.1"/>
    <property type="molecule type" value="Genomic_DNA"/>
</dbReference>
<protein>
    <submittedName>
        <fullName evidence="1">Uncharacterized protein</fullName>
    </submittedName>
</protein>